<evidence type="ECO:0000313" key="2">
    <source>
        <dbReference type="EMBL" id="QGU08181.1"/>
    </source>
</evidence>
<dbReference type="GO" id="GO:0016020">
    <property type="term" value="C:membrane"/>
    <property type="evidence" value="ECO:0007669"/>
    <property type="project" value="TreeGrafter"/>
</dbReference>
<sequence length="334" mass="36782">MSQPHPPTPRRPRRRLRLGVILLSLLLVLLLVDKGRVLFFPPPQVGHWSSPEAQQDYESSYRELLAGLPEAESRLVDTDFGAVHVLVWESENPAPPLLLLPGHSSGAPMWAENLPDFIGQRSIIAPDPLGDAGFSSQKLPLNSPADQGIWISQVLQAMTVEEVHVLGHSFGGANAAHFALQHPEQIASLTLLEPVMIIERLPVSAFFWATLTQLPVPQSWRDRALAEIGGTTVEEVQKRTPMSEMIDAAASGYRTALPTPGRLSDEQWRSIQVPLRVDIAGTSSLAGGQEGLERLEALLPEGEFGYWPEATHSLPMDERAALSPVLLEFWERHD</sequence>
<reference evidence="2 3" key="1">
    <citation type="submission" date="2019-11" db="EMBL/GenBank/DDBJ databases">
        <title>Complete genome sequence of Corynebacterium kalinowskii 1959, a novel Corynebacterium species isolated from soil of a small paddock in Vilsendorf, Germany.</title>
        <authorList>
            <person name="Schaffert L."/>
            <person name="Ruwe M."/>
            <person name="Milse J."/>
            <person name="Hanuschka K."/>
            <person name="Ortseifen V."/>
            <person name="Droste J."/>
            <person name="Brandt D."/>
            <person name="Schlueter L."/>
            <person name="Kutter Y."/>
            <person name="Vinke S."/>
            <person name="Viehoefer P."/>
            <person name="Jacob L."/>
            <person name="Luebke N.-C."/>
            <person name="Schulte-Berndt E."/>
            <person name="Hain C."/>
            <person name="Linder M."/>
            <person name="Schmidt P."/>
            <person name="Wollenschlaeger L."/>
            <person name="Luttermann T."/>
            <person name="Thieme E."/>
            <person name="Hassa J."/>
            <person name="Haak M."/>
            <person name="Wittchen M."/>
            <person name="Mentz A."/>
            <person name="Persicke M."/>
            <person name="Busche T."/>
            <person name="Ruckert C."/>
        </authorList>
    </citation>
    <scope>NUCLEOTIDE SEQUENCE [LARGE SCALE GENOMIC DNA]</scope>
    <source>
        <strain evidence="2 3">2039</strain>
    </source>
</reference>
<dbReference type="InterPro" id="IPR050266">
    <property type="entry name" value="AB_hydrolase_sf"/>
</dbReference>
<dbReference type="Gene3D" id="3.40.50.1820">
    <property type="entry name" value="alpha/beta hydrolase"/>
    <property type="match status" value="1"/>
</dbReference>
<keyword evidence="3" id="KW-1185">Reference proteome</keyword>
<dbReference type="Pfam" id="PF00561">
    <property type="entry name" value="Abhydrolase_1"/>
    <property type="match status" value="1"/>
</dbReference>
<dbReference type="SUPFAM" id="SSF53474">
    <property type="entry name" value="alpha/beta-Hydrolases"/>
    <property type="match status" value="1"/>
</dbReference>
<dbReference type="PANTHER" id="PTHR43798:SF33">
    <property type="entry name" value="HYDROLASE, PUTATIVE (AFU_ORTHOLOGUE AFUA_2G14860)-RELATED"/>
    <property type="match status" value="1"/>
</dbReference>
<feature type="domain" description="AB hydrolase-1" evidence="1">
    <location>
        <begin position="95"/>
        <end position="227"/>
    </location>
</feature>
<dbReference type="GO" id="GO:0047372">
    <property type="term" value="F:monoacylglycerol lipase activity"/>
    <property type="evidence" value="ECO:0007669"/>
    <property type="project" value="TreeGrafter"/>
</dbReference>
<dbReference type="Proteomes" id="UP000424462">
    <property type="component" value="Chromosome"/>
</dbReference>
<dbReference type="PRINTS" id="PR00111">
    <property type="entry name" value="ABHYDROLASE"/>
</dbReference>
<protein>
    <submittedName>
        <fullName evidence="2">Putative carboxylesterase nap</fullName>
        <ecNumber evidence="2">3.1.1.1</ecNumber>
    </submittedName>
</protein>
<keyword evidence="2" id="KW-0378">Hydrolase</keyword>
<organism evidence="2 3">
    <name type="scientific">Corynebacterium occultum</name>
    <dbReference type="NCBI Taxonomy" id="2675219"/>
    <lineage>
        <taxon>Bacteria</taxon>
        <taxon>Bacillati</taxon>
        <taxon>Actinomycetota</taxon>
        <taxon>Actinomycetes</taxon>
        <taxon>Mycobacteriales</taxon>
        <taxon>Corynebacteriaceae</taxon>
        <taxon>Corynebacterium</taxon>
    </lineage>
</organism>
<dbReference type="PANTHER" id="PTHR43798">
    <property type="entry name" value="MONOACYLGLYCEROL LIPASE"/>
    <property type="match status" value="1"/>
</dbReference>
<dbReference type="InterPro" id="IPR000073">
    <property type="entry name" value="AB_hydrolase_1"/>
</dbReference>
<accession>A0A6B8W6F9</accession>
<dbReference type="GO" id="GO:0046464">
    <property type="term" value="P:acylglycerol catabolic process"/>
    <property type="evidence" value="ECO:0007669"/>
    <property type="project" value="TreeGrafter"/>
</dbReference>
<dbReference type="InterPro" id="IPR029058">
    <property type="entry name" value="AB_hydrolase_fold"/>
</dbReference>
<dbReference type="EC" id="3.1.1.1" evidence="2"/>
<gene>
    <name evidence="2" type="primary">nap</name>
    <name evidence="2" type="ORF">COCCU_11360</name>
</gene>
<name>A0A6B8W6F9_9CORY</name>
<dbReference type="AlphaFoldDB" id="A0A6B8W6F9"/>
<evidence type="ECO:0000313" key="3">
    <source>
        <dbReference type="Proteomes" id="UP000424462"/>
    </source>
</evidence>
<proteinExistence type="predicted"/>
<dbReference type="GO" id="GO:0106435">
    <property type="term" value="F:carboxylesterase activity"/>
    <property type="evidence" value="ECO:0007669"/>
    <property type="project" value="UniProtKB-EC"/>
</dbReference>
<dbReference type="EMBL" id="CP046455">
    <property type="protein sequence ID" value="QGU08181.1"/>
    <property type="molecule type" value="Genomic_DNA"/>
</dbReference>
<evidence type="ECO:0000259" key="1">
    <source>
        <dbReference type="Pfam" id="PF00561"/>
    </source>
</evidence>
<dbReference type="RefSeq" id="WP_156231587.1">
    <property type="nucleotide sequence ID" value="NZ_CP046455.1"/>
</dbReference>
<dbReference type="KEGG" id="cok:COCCU_11360"/>